<keyword evidence="4" id="KW-0732">Signal</keyword>
<dbReference type="SUPFAM" id="SSF117281">
    <property type="entry name" value="Kelch motif"/>
    <property type="match status" value="1"/>
</dbReference>
<dbReference type="InterPro" id="IPR015915">
    <property type="entry name" value="Kelch-typ_b-propeller"/>
</dbReference>
<feature type="chain" id="PRO_5040494295" description="Galactose oxidase" evidence="4">
    <location>
        <begin position="33"/>
        <end position="445"/>
    </location>
</feature>
<evidence type="ECO:0000256" key="2">
    <source>
        <dbReference type="ARBA" id="ARBA00022737"/>
    </source>
</evidence>
<keyword evidence="3" id="KW-1133">Transmembrane helix</keyword>
<dbReference type="InterPro" id="IPR011043">
    <property type="entry name" value="Gal_Oxase/kelch_b-propeller"/>
</dbReference>
<keyword evidence="1" id="KW-0880">Kelch repeat</keyword>
<reference evidence="5" key="1">
    <citation type="journal article" date="2020" name="Fungal Divers.">
        <title>Resolving the Mortierellaceae phylogeny through synthesis of multi-gene phylogenetics and phylogenomics.</title>
        <authorList>
            <person name="Vandepol N."/>
            <person name="Liber J."/>
            <person name="Desiro A."/>
            <person name="Na H."/>
            <person name="Kennedy M."/>
            <person name="Barry K."/>
            <person name="Grigoriev I.V."/>
            <person name="Miller A.N."/>
            <person name="O'Donnell K."/>
            <person name="Stajich J.E."/>
            <person name="Bonito G."/>
        </authorList>
    </citation>
    <scope>NUCLEOTIDE SEQUENCE</scope>
    <source>
        <strain evidence="5">NRRL 2769</strain>
    </source>
</reference>
<dbReference type="PANTHER" id="PTHR46093">
    <property type="entry name" value="ACYL-COA-BINDING DOMAIN-CONTAINING PROTEIN 5"/>
    <property type="match status" value="1"/>
</dbReference>
<proteinExistence type="predicted"/>
<dbReference type="AlphaFoldDB" id="A0A9P6MX40"/>
<evidence type="ECO:0000256" key="1">
    <source>
        <dbReference type="ARBA" id="ARBA00022441"/>
    </source>
</evidence>
<keyword evidence="3" id="KW-0812">Transmembrane</keyword>
<organism evidence="5 6">
    <name type="scientific">Entomortierella chlamydospora</name>
    <dbReference type="NCBI Taxonomy" id="101097"/>
    <lineage>
        <taxon>Eukaryota</taxon>
        <taxon>Fungi</taxon>
        <taxon>Fungi incertae sedis</taxon>
        <taxon>Mucoromycota</taxon>
        <taxon>Mortierellomycotina</taxon>
        <taxon>Mortierellomycetes</taxon>
        <taxon>Mortierellales</taxon>
        <taxon>Mortierellaceae</taxon>
        <taxon>Entomortierella</taxon>
    </lineage>
</organism>
<sequence>MSCRTAKFSYTLSILSYISTVLLCISSTPAFAQTYKPNVKSGSLSAFMDGKAMYVLGGTSGSSQSYSYSAQVFMIDLSIPWNVSSPAYKSLPDAPVGFFQMASALSPDGQTWFAQNGNAAFFYDFESSKWNTIPSTTTGNKTLNSNFGLGAATDPDTGIIYVPNGLVSNGGQYMLKVNPDESIDSAEMSPQMSKTPSSTVAWSAAQRSLIYVDESTGDTFSYSPAKGWNQLAVSGTIPPPRSNACFVGAYGGSKMVLFGGYNATLQTSINTIHILDMSSLTWTSGPTFSSKSGRMGAACAASGDYFIAWGGQSSTSDVDLGASNATLVYDMKNITWTFSYIAPPLPSPSKSKTRAIAISCAVLGTVILMLIAGYIYYRIRSKKPKVIDYLHPPPVAEYYDKSASSIIASVRGREEFEFRRPGVQYYPANPPTYSMTIATPGYRYS</sequence>
<evidence type="ECO:0000256" key="4">
    <source>
        <dbReference type="SAM" id="SignalP"/>
    </source>
</evidence>
<dbReference type="Gene3D" id="2.120.10.80">
    <property type="entry name" value="Kelch-type beta propeller"/>
    <property type="match status" value="2"/>
</dbReference>
<dbReference type="EMBL" id="JAAAID010000472">
    <property type="protein sequence ID" value="KAG0017100.1"/>
    <property type="molecule type" value="Genomic_DNA"/>
</dbReference>
<dbReference type="OrthoDB" id="432528at2759"/>
<name>A0A9P6MX40_9FUNG</name>
<dbReference type="SUPFAM" id="SSF50965">
    <property type="entry name" value="Galactose oxidase, central domain"/>
    <property type="match status" value="1"/>
</dbReference>
<keyword evidence="3" id="KW-0472">Membrane</keyword>
<gene>
    <name evidence="5" type="ORF">BGZ80_008613</name>
</gene>
<feature type="transmembrane region" description="Helical" evidence="3">
    <location>
        <begin position="355"/>
        <end position="377"/>
    </location>
</feature>
<comment type="caution">
    <text evidence="5">The sequence shown here is derived from an EMBL/GenBank/DDBJ whole genome shotgun (WGS) entry which is preliminary data.</text>
</comment>
<dbReference type="Proteomes" id="UP000703661">
    <property type="component" value="Unassembled WGS sequence"/>
</dbReference>
<evidence type="ECO:0000256" key="3">
    <source>
        <dbReference type="SAM" id="Phobius"/>
    </source>
</evidence>
<keyword evidence="2" id="KW-0677">Repeat</keyword>
<dbReference type="PANTHER" id="PTHR46093:SF18">
    <property type="entry name" value="FIBRONECTIN TYPE-III DOMAIN-CONTAINING PROTEIN"/>
    <property type="match status" value="1"/>
</dbReference>
<dbReference type="Pfam" id="PF24681">
    <property type="entry name" value="Kelch_KLHDC2_KLHL20_DRC7"/>
    <property type="match status" value="1"/>
</dbReference>
<accession>A0A9P6MX40</accession>
<feature type="signal peptide" evidence="4">
    <location>
        <begin position="1"/>
        <end position="32"/>
    </location>
</feature>
<evidence type="ECO:0000313" key="5">
    <source>
        <dbReference type="EMBL" id="KAG0017100.1"/>
    </source>
</evidence>
<keyword evidence="6" id="KW-1185">Reference proteome</keyword>
<evidence type="ECO:0008006" key="7">
    <source>
        <dbReference type="Google" id="ProtNLM"/>
    </source>
</evidence>
<evidence type="ECO:0000313" key="6">
    <source>
        <dbReference type="Proteomes" id="UP000703661"/>
    </source>
</evidence>
<protein>
    <recommendedName>
        <fullName evidence="7">Galactose oxidase</fullName>
    </recommendedName>
</protein>